<gene>
    <name evidence="1" type="ORF">SC1083_0636</name>
</gene>
<comment type="caution">
    <text evidence="1">The sequence shown here is derived from an EMBL/GenBank/DDBJ whole genome shotgun (WGS) entry which is preliminary data.</text>
</comment>
<dbReference type="AlphaFoldDB" id="G4A745"/>
<proteinExistence type="predicted"/>
<name>G4A745_AGGAC</name>
<dbReference type="EMBL" id="AEJM01000016">
    <property type="protein sequence ID" value="EGY34249.1"/>
    <property type="molecule type" value="Genomic_DNA"/>
</dbReference>
<protein>
    <submittedName>
        <fullName evidence="1">Uncharacterized protein</fullName>
    </submittedName>
</protein>
<evidence type="ECO:0000313" key="1">
    <source>
        <dbReference type="EMBL" id="EGY34249.1"/>
    </source>
</evidence>
<sequence>MAATYMKKQEKSVDYLLSFANLFQNREWNKYNEHVIVIQMN</sequence>
<dbReference type="Proteomes" id="UP000005508">
    <property type="component" value="Unassembled WGS sequence"/>
</dbReference>
<reference evidence="1 2" key="1">
    <citation type="submission" date="2010-10" db="EMBL/GenBank/DDBJ databases">
        <authorList>
            <person name="Chen C."/>
            <person name="Kittichotirat W."/>
            <person name="Asikainen S."/>
            <person name="Bumgarner R."/>
        </authorList>
    </citation>
    <scope>NUCLEOTIDE SEQUENCE [LARGE SCALE GENOMIC DNA]</scope>
    <source>
        <strain evidence="1 2">SC1083</strain>
    </source>
</reference>
<accession>G4A745</accession>
<organism evidence="1 2">
    <name type="scientific">Aggregatibacter actinomycetemcomitans serotype e str. SC1083</name>
    <dbReference type="NCBI Taxonomy" id="907488"/>
    <lineage>
        <taxon>Bacteria</taxon>
        <taxon>Pseudomonadati</taxon>
        <taxon>Pseudomonadota</taxon>
        <taxon>Gammaproteobacteria</taxon>
        <taxon>Pasteurellales</taxon>
        <taxon>Pasteurellaceae</taxon>
        <taxon>Aggregatibacter</taxon>
    </lineage>
</organism>
<evidence type="ECO:0000313" key="2">
    <source>
        <dbReference type="Proteomes" id="UP000005508"/>
    </source>
</evidence>